<feature type="region of interest" description="Disordered" evidence="1">
    <location>
        <begin position="39"/>
        <end position="82"/>
    </location>
</feature>
<name>A0A6B0UFQ8_IXORI</name>
<protein>
    <submittedName>
        <fullName evidence="2">Uncharacterized protein</fullName>
    </submittedName>
</protein>
<reference evidence="2" key="1">
    <citation type="submission" date="2019-12" db="EMBL/GenBank/DDBJ databases">
        <title>An insight into the sialome of adult female Ixodes ricinus ticks feeding for 6 days.</title>
        <authorList>
            <person name="Perner J."/>
            <person name="Ribeiro J.M.C."/>
        </authorList>
    </citation>
    <scope>NUCLEOTIDE SEQUENCE</scope>
    <source>
        <strain evidence="2">Semi-engorged</strain>
        <tissue evidence="2">Salivary glands</tissue>
    </source>
</reference>
<proteinExistence type="predicted"/>
<feature type="compositionally biased region" description="Polar residues" evidence="1">
    <location>
        <begin position="39"/>
        <end position="51"/>
    </location>
</feature>
<dbReference type="EMBL" id="GIFC01006437">
    <property type="protein sequence ID" value="MXU88520.1"/>
    <property type="molecule type" value="Transcribed_RNA"/>
</dbReference>
<dbReference type="AlphaFoldDB" id="A0A6B0UFQ8"/>
<organism evidence="2">
    <name type="scientific">Ixodes ricinus</name>
    <name type="common">Common tick</name>
    <name type="synonym">Acarus ricinus</name>
    <dbReference type="NCBI Taxonomy" id="34613"/>
    <lineage>
        <taxon>Eukaryota</taxon>
        <taxon>Metazoa</taxon>
        <taxon>Ecdysozoa</taxon>
        <taxon>Arthropoda</taxon>
        <taxon>Chelicerata</taxon>
        <taxon>Arachnida</taxon>
        <taxon>Acari</taxon>
        <taxon>Parasitiformes</taxon>
        <taxon>Ixodida</taxon>
        <taxon>Ixodoidea</taxon>
        <taxon>Ixodidae</taxon>
        <taxon>Ixodinae</taxon>
        <taxon>Ixodes</taxon>
    </lineage>
</organism>
<accession>A0A6B0UFQ8</accession>
<evidence type="ECO:0000313" key="2">
    <source>
        <dbReference type="EMBL" id="MXU88520.1"/>
    </source>
</evidence>
<sequence length="102" mass="12022">MLLPKNLCFTSNFTTHYKRQSLKCSFILFYLPKQENNCNTSQTHNSPNMNYSHMPLKKKNATRSPHTKKENTQKRQQNNSKYKCAFTPSVQSLSYILLQQYP</sequence>
<evidence type="ECO:0000256" key="1">
    <source>
        <dbReference type="SAM" id="MobiDB-lite"/>
    </source>
</evidence>